<keyword evidence="2" id="KW-0812">Transmembrane</keyword>
<dbReference type="HOGENOM" id="CLU_022883_6_1_1"/>
<dbReference type="OrthoDB" id="9451547at2759"/>
<dbReference type="PANTHER" id="PTHR35043:SF7">
    <property type="entry name" value="TRANSCRIPTION FACTOR DOMAIN-CONTAINING PROTEIN"/>
    <property type="match status" value="1"/>
</dbReference>
<keyword evidence="2" id="KW-1133">Transmembrane helix</keyword>
<feature type="region of interest" description="Disordered" evidence="1">
    <location>
        <begin position="208"/>
        <end position="233"/>
    </location>
</feature>
<evidence type="ECO:0000313" key="4">
    <source>
        <dbReference type="Proteomes" id="UP000027265"/>
    </source>
</evidence>
<reference evidence="4" key="1">
    <citation type="journal article" date="2014" name="Proc. Natl. Acad. Sci. U.S.A.">
        <title>Extensive sampling of basidiomycete genomes demonstrates inadequacy of the white-rot/brown-rot paradigm for wood decay fungi.</title>
        <authorList>
            <person name="Riley R."/>
            <person name="Salamov A.A."/>
            <person name="Brown D.W."/>
            <person name="Nagy L.G."/>
            <person name="Floudas D."/>
            <person name="Held B.W."/>
            <person name="Levasseur A."/>
            <person name="Lombard V."/>
            <person name="Morin E."/>
            <person name="Otillar R."/>
            <person name="Lindquist E.A."/>
            <person name="Sun H."/>
            <person name="LaButti K.M."/>
            <person name="Schmutz J."/>
            <person name="Jabbour D."/>
            <person name="Luo H."/>
            <person name="Baker S.E."/>
            <person name="Pisabarro A.G."/>
            <person name="Walton J.D."/>
            <person name="Blanchette R.A."/>
            <person name="Henrissat B."/>
            <person name="Martin F."/>
            <person name="Cullen D."/>
            <person name="Hibbett D.S."/>
            <person name="Grigoriev I.V."/>
        </authorList>
    </citation>
    <scope>NUCLEOTIDE SEQUENCE [LARGE SCALE GENOMIC DNA]</scope>
    <source>
        <strain evidence="4">MUCL 33604</strain>
    </source>
</reference>
<feature type="transmembrane region" description="Helical" evidence="2">
    <location>
        <begin position="356"/>
        <end position="379"/>
    </location>
</feature>
<accession>A0A067P429</accession>
<keyword evidence="4" id="KW-1185">Reference proteome</keyword>
<dbReference type="EMBL" id="KL197782">
    <property type="protein sequence ID" value="KDQ49494.1"/>
    <property type="molecule type" value="Genomic_DNA"/>
</dbReference>
<proteinExistence type="predicted"/>
<feature type="transmembrane region" description="Helical" evidence="2">
    <location>
        <begin position="12"/>
        <end position="33"/>
    </location>
</feature>
<protein>
    <submittedName>
        <fullName evidence="3">Uncharacterized protein</fullName>
    </submittedName>
</protein>
<dbReference type="Proteomes" id="UP000027265">
    <property type="component" value="Unassembled WGS sequence"/>
</dbReference>
<name>A0A067P429_9AGAM</name>
<organism evidence="3 4">
    <name type="scientific">Jaapia argillacea MUCL 33604</name>
    <dbReference type="NCBI Taxonomy" id="933084"/>
    <lineage>
        <taxon>Eukaryota</taxon>
        <taxon>Fungi</taxon>
        <taxon>Dikarya</taxon>
        <taxon>Basidiomycota</taxon>
        <taxon>Agaricomycotina</taxon>
        <taxon>Agaricomycetes</taxon>
        <taxon>Agaricomycetidae</taxon>
        <taxon>Jaapiales</taxon>
        <taxon>Jaapiaceae</taxon>
        <taxon>Jaapia</taxon>
    </lineage>
</organism>
<evidence type="ECO:0000313" key="3">
    <source>
        <dbReference type="EMBL" id="KDQ49494.1"/>
    </source>
</evidence>
<evidence type="ECO:0000256" key="2">
    <source>
        <dbReference type="SAM" id="Phobius"/>
    </source>
</evidence>
<gene>
    <name evidence="3" type="ORF">JAAARDRAFT_165562</name>
</gene>
<dbReference type="AlphaFoldDB" id="A0A067P429"/>
<feature type="transmembrane region" description="Helical" evidence="2">
    <location>
        <begin position="322"/>
        <end position="344"/>
    </location>
</feature>
<evidence type="ECO:0000256" key="1">
    <source>
        <dbReference type="SAM" id="MobiDB-lite"/>
    </source>
</evidence>
<feature type="transmembrane region" description="Helical" evidence="2">
    <location>
        <begin position="385"/>
        <end position="412"/>
    </location>
</feature>
<sequence>MSTCENIHHCRTMAGIISSCLTTLFTCTWVAIHPNIPAPYETSLEITLRRIRVMVYTLIAPELVFVWAMREWIDAGKIARNYKARKWTRTHGFFALMGGFMLVDDKGKPVRPLDPYDLNKLDNDDFPQITEAEIQDKSKRDAVSKAIIMVQTTWFILQCIARSFKHLPITEIEVATLAYTVLNLATYAFWWSKPADVRYAHPVRENRNARPEMTSSRGNEEGEREGDDVLKGEGVGLRGEEAGVREEGASLKGYNEARMEDFDYENGGDDNQHSRGFLDAVGRIYSKMRRWIAELWSSEDDSPFERPGTLPVLYVADMNHSAFTQIVLISLFIATLFGAIHCLAWHAQVPSLRQLLLWRVSSLTIIIVPLLGVVAANMVESPNCPMILACPLAALVPIAYVVARITLLVLAFMSLPSIPPGAYETVVWTTLIPHI</sequence>
<keyword evidence="2" id="KW-0472">Membrane</keyword>
<dbReference type="PANTHER" id="PTHR35043">
    <property type="entry name" value="TRANSCRIPTION FACTOR DOMAIN-CONTAINING PROTEIN"/>
    <property type="match status" value="1"/>
</dbReference>
<dbReference type="InParanoid" id="A0A067P429"/>